<protein>
    <submittedName>
        <fullName evidence="1">Uncharacterized protein</fullName>
    </submittedName>
</protein>
<evidence type="ECO:0000313" key="2">
    <source>
        <dbReference type="Proteomes" id="UP000652761"/>
    </source>
</evidence>
<comment type="caution">
    <text evidence="1">The sequence shown here is derived from an EMBL/GenBank/DDBJ whole genome shotgun (WGS) entry which is preliminary data.</text>
</comment>
<name>A0A843UD16_COLES</name>
<dbReference type="PANTHER" id="PTHR31210">
    <property type="entry name" value="OS06G0731900 PROTEIN"/>
    <property type="match status" value="1"/>
</dbReference>
<gene>
    <name evidence="1" type="ORF">Taro_012227</name>
</gene>
<reference evidence="1" key="1">
    <citation type="submission" date="2017-07" db="EMBL/GenBank/DDBJ databases">
        <title>Taro Niue Genome Assembly and Annotation.</title>
        <authorList>
            <person name="Atibalentja N."/>
            <person name="Keating K."/>
            <person name="Fields C.J."/>
        </authorList>
    </citation>
    <scope>NUCLEOTIDE SEQUENCE</scope>
    <source>
        <strain evidence="1">Niue_2</strain>
        <tissue evidence="1">Leaf</tissue>
    </source>
</reference>
<organism evidence="1 2">
    <name type="scientific">Colocasia esculenta</name>
    <name type="common">Wild taro</name>
    <name type="synonym">Arum esculentum</name>
    <dbReference type="NCBI Taxonomy" id="4460"/>
    <lineage>
        <taxon>Eukaryota</taxon>
        <taxon>Viridiplantae</taxon>
        <taxon>Streptophyta</taxon>
        <taxon>Embryophyta</taxon>
        <taxon>Tracheophyta</taxon>
        <taxon>Spermatophyta</taxon>
        <taxon>Magnoliopsida</taxon>
        <taxon>Liliopsida</taxon>
        <taxon>Araceae</taxon>
        <taxon>Aroideae</taxon>
        <taxon>Colocasieae</taxon>
        <taxon>Colocasia</taxon>
    </lineage>
</organism>
<dbReference type="OrthoDB" id="9985979at2759"/>
<dbReference type="AlphaFoldDB" id="A0A843UD16"/>
<dbReference type="EMBL" id="NMUH01000476">
    <property type="protein sequence ID" value="MQL79794.1"/>
    <property type="molecule type" value="Genomic_DNA"/>
</dbReference>
<dbReference type="Pfam" id="PF05212">
    <property type="entry name" value="DUF707"/>
    <property type="match status" value="2"/>
</dbReference>
<sequence>MGKQTRVVAARACLTEVGSPLGLGYCSSHPLTIPGLETISSTIRRTAFSKCKDQCKPVGSEPLPKDIVSQTSNLEMQPLFGPIIETKGNTNTSKNLLAMAVGIRQKEIVDQIVRKFISSDFTVMLFHYDGIMDEWKHFQWCDSALHVSAINQTKWYTICLVKHLVQEPYLVFSYPMVEVICFYLNRWFSRRFLHPDIVAEYSYIFIWDEDLGVENFDPRRISHDICHTNLIIRYLQIIQEEELEISQPALNTANRRSVHYDFTARQEGSKVHRRVTNPTGVNRCHENITGPPCAGYVEMMAPVFSRAAWRCTWYMIQNDLISGWGLDFKFGYCAQGERTKKIGIVDAEYIEHKAVPSLGGSNLQKASSASSPRNSDRENVLNRSFTEWRMFEKRWRSATQEDECWVDPYAEKIK</sequence>
<evidence type="ECO:0000313" key="1">
    <source>
        <dbReference type="EMBL" id="MQL79794.1"/>
    </source>
</evidence>
<dbReference type="Proteomes" id="UP000652761">
    <property type="component" value="Unassembled WGS sequence"/>
</dbReference>
<keyword evidence="2" id="KW-1185">Reference proteome</keyword>
<proteinExistence type="predicted"/>
<accession>A0A843UD16</accession>
<dbReference type="InterPro" id="IPR007877">
    <property type="entry name" value="DUF707"/>
</dbReference>
<dbReference type="PANTHER" id="PTHR31210:SF8">
    <property type="entry name" value="DUF707 DOMAIN-CONTAINING PROTEIN"/>
    <property type="match status" value="1"/>
</dbReference>